<keyword evidence="2" id="KW-1185">Reference proteome</keyword>
<protein>
    <submittedName>
        <fullName evidence="1">Uncharacterized protein</fullName>
    </submittedName>
</protein>
<dbReference type="Proteomes" id="UP000752696">
    <property type="component" value="Unassembled WGS sequence"/>
</dbReference>
<sequence length="76" mass="8996">QKMCITTYRKKLIEALTQKKDEQINTRTEPRHHLEKKEGSAHEVRRYCTECYDTNSQMLGSKMAKNLMQKVTTFCN</sequence>
<proteinExistence type="predicted"/>
<reference evidence="1" key="1">
    <citation type="submission" date="2020-07" db="EMBL/GenBank/DDBJ databases">
        <authorList>
            <person name="Nazaruddin N."/>
        </authorList>
    </citation>
    <scope>NUCLEOTIDE SEQUENCE</scope>
</reference>
<gene>
    <name evidence="1" type="ORF">MHI_LOCUS597835</name>
</gene>
<organism evidence="1 2">
    <name type="scientific">Heterotrigona itama</name>
    <dbReference type="NCBI Taxonomy" id="395501"/>
    <lineage>
        <taxon>Eukaryota</taxon>
        <taxon>Metazoa</taxon>
        <taxon>Ecdysozoa</taxon>
        <taxon>Arthropoda</taxon>
        <taxon>Hexapoda</taxon>
        <taxon>Insecta</taxon>
        <taxon>Pterygota</taxon>
        <taxon>Neoptera</taxon>
        <taxon>Endopterygota</taxon>
        <taxon>Hymenoptera</taxon>
        <taxon>Apocrita</taxon>
        <taxon>Aculeata</taxon>
        <taxon>Apoidea</taxon>
        <taxon>Anthophila</taxon>
        <taxon>Apidae</taxon>
        <taxon>Heterotrigona</taxon>
    </lineage>
</organism>
<dbReference type="AlphaFoldDB" id="A0A6V7HA68"/>
<accession>A0A6V7HA68</accession>
<evidence type="ECO:0000313" key="1">
    <source>
        <dbReference type="EMBL" id="CAD1475847.1"/>
    </source>
</evidence>
<evidence type="ECO:0000313" key="2">
    <source>
        <dbReference type="Proteomes" id="UP000752696"/>
    </source>
</evidence>
<dbReference type="OrthoDB" id="7613118at2759"/>
<comment type="caution">
    <text evidence="1">The sequence shown here is derived from an EMBL/GenBank/DDBJ whole genome shotgun (WGS) entry which is preliminary data.</text>
</comment>
<feature type="non-terminal residue" evidence="1">
    <location>
        <position position="1"/>
    </location>
</feature>
<dbReference type="EMBL" id="CAJDYZ010008814">
    <property type="protein sequence ID" value="CAD1475847.1"/>
    <property type="molecule type" value="Genomic_DNA"/>
</dbReference>
<name>A0A6V7HA68_9HYME</name>